<feature type="transmembrane region" description="Helical" evidence="2">
    <location>
        <begin position="182"/>
        <end position="203"/>
    </location>
</feature>
<feature type="transmembrane region" description="Helical" evidence="2">
    <location>
        <begin position="258"/>
        <end position="281"/>
    </location>
</feature>
<feature type="compositionally biased region" description="Basic and acidic residues" evidence="1">
    <location>
        <begin position="305"/>
        <end position="315"/>
    </location>
</feature>
<feature type="transmembrane region" description="Helical" evidence="2">
    <location>
        <begin position="215"/>
        <end position="238"/>
    </location>
</feature>
<evidence type="ECO:0000313" key="4">
    <source>
        <dbReference type="EMBL" id="GIF56397.1"/>
    </source>
</evidence>
<dbReference type="SMART" id="SM00014">
    <property type="entry name" value="acidPPc"/>
    <property type="match status" value="1"/>
</dbReference>
<keyword evidence="2" id="KW-0472">Membrane</keyword>
<dbReference type="InterPro" id="IPR036938">
    <property type="entry name" value="PAP2/HPO_sf"/>
</dbReference>
<evidence type="ECO:0000259" key="3">
    <source>
        <dbReference type="SMART" id="SM00014"/>
    </source>
</evidence>
<feature type="domain" description="Phosphatidic acid phosphatase type 2/haloperoxidase" evidence="3">
    <location>
        <begin position="90"/>
        <end position="197"/>
    </location>
</feature>
<name>A0ABQ4C0V8_9ACTN</name>
<feature type="transmembrane region" description="Helical" evidence="2">
    <location>
        <begin position="89"/>
        <end position="111"/>
    </location>
</feature>
<dbReference type="Proteomes" id="UP000624325">
    <property type="component" value="Unassembled WGS sequence"/>
</dbReference>
<dbReference type="Pfam" id="PF01569">
    <property type="entry name" value="PAP2"/>
    <property type="match status" value="1"/>
</dbReference>
<keyword evidence="2" id="KW-1133">Transmembrane helix</keyword>
<gene>
    <name evidence="4" type="ORF">Air01nite_24920</name>
</gene>
<sequence length="315" mass="32101">MRRWPIGLGLWFLVLATAEGACLVAVWRFFVRSRHGQLLDTVALAGNWIGQNRIEGIVDAALNTVSVVSLVGATATIGFIALIRRRAAVALGAIVLIAGATVTTQVLKRLIERPQLGVDVERAAAGNSLPSGHATVAAAVVVALVLVLPARVRGVVAVIGAAAAALVGVATLSAGWHRPSDVAAAFLVVGVWANIAGLFILVAQRTHGAVVYGMTNKYAVAVLGLAGLVLLAGAAIAMKLTDQVLTTPTDDLSRNRLLTAYGGGALGIAGTASLVVGAVLLTAHRVVPQAVPPPVHSARSGGIPEEVKDGPAETP</sequence>
<dbReference type="EMBL" id="BONC01000014">
    <property type="protein sequence ID" value="GIF56397.1"/>
    <property type="molecule type" value="Genomic_DNA"/>
</dbReference>
<proteinExistence type="predicted"/>
<feature type="transmembrane region" description="Helical" evidence="2">
    <location>
        <begin position="60"/>
        <end position="82"/>
    </location>
</feature>
<comment type="caution">
    <text evidence="4">The sequence shown here is derived from an EMBL/GenBank/DDBJ whole genome shotgun (WGS) entry which is preliminary data.</text>
</comment>
<feature type="transmembrane region" description="Helical" evidence="2">
    <location>
        <begin position="131"/>
        <end position="148"/>
    </location>
</feature>
<feature type="region of interest" description="Disordered" evidence="1">
    <location>
        <begin position="292"/>
        <end position="315"/>
    </location>
</feature>
<organism evidence="4 5">
    <name type="scientific">Asanoa iriomotensis</name>
    <dbReference type="NCBI Taxonomy" id="234613"/>
    <lineage>
        <taxon>Bacteria</taxon>
        <taxon>Bacillati</taxon>
        <taxon>Actinomycetota</taxon>
        <taxon>Actinomycetes</taxon>
        <taxon>Micromonosporales</taxon>
        <taxon>Micromonosporaceae</taxon>
        <taxon>Asanoa</taxon>
    </lineage>
</organism>
<accession>A0ABQ4C0V8</accession>
<evidence type="ECO:0000313" key="5">
    <source>
        <dbReference type="Proteomes" id="UP000624325"/>
    </source>
</evidence>
<evidence type="ECO:0000256" key="2">
    <source>
        <dbReference type="SAM" id="Phobius"/>
    </source>
</evidence>
<keyword evidence="2" id="KW-0812">Transmembrane</keyword>
<dbReference type="SUPFAM" id="SSF48317">
    <property type="entry name" value="Acid phosphatase/Vanadium-dependent haloperoxidase"/>
    <property type="match status" value="1"/>
</dbReference>
<feature type="transmembrane region" description="Helical" evidence="2">
    <location>
        <begin position="155"/>
        <end position="176"/>
    </location>
</feature>
<keyword evidence="5" id="KW-1185">Reference proteome</keyword>
<dbReference type="RefSeq" id="WP_203702179.1">
    <property type="nucleotide sequence ID" value="NZ_BAAALU010000006.1"/>
</dbReference>
<protein>
    <recommendedName>
        <fullName evidence="3">Phosphatidic acid phosphatase type 2/haloperoxidase domain-containing protein</fullName>
    </recommendedName>
</protein>
<reference evidence="4 5" key="1">
    <citation type="submission" date="2021-01" db="EMBL/GenBank/DDBJ databases">
        <title>Whole genome shotgun sequence of Asanoa iriomotensis NBRC 100142.</title>
        <authorList>
            <person name="Komaki H."/>
            <person name="Tamura T."/>
        </authorList>
    </citation>
    <scope>NUCLEOTIDE SEQUENCE [LARGE SCALE GENOMIC DNA]</scope>
    <source>
        <strain evidence="4 5">NBRC 100142</strain>
    </source>
</reference>
<evidence type="ECO:0000256" key="1">
    <source>
        <dbReference type="SAM" id="MobiDB-lite"/>
    </source>
</evidence>
<dbReference type="InterPro" id="IPR000326">
    <property type="entry name" value="PAP2/HPO"/>
</dbReference>
<dbReference type="Gene3D" id="1.20.144.10">
    <property type="entry name" value="Phosphatidic acid phosphatase type 2/haloperoxidase"/>
    <property type="match status" value="1"/>
</dbReference>